<evidence type="ECO:0000256" key="1">
    <source>
        <dbReference type="SAM" id="Phobius"/>
    </source>
</evidence>
<dbReference type="Proteomes" id="UP000249467">
    <property type="component" value="Unassembled WGS sequence"/>
</dbReference>
<evidence type="ECO:0000313" key="3">
    <source>
        <dbReference type="Proteomes" id="UP000249467"/>
    </source>
</evidence>
<feature type="transmembrane region" description="Helical" evidence="1">
    <location>
        <begin position="12"/>
        <end position="29"/>
    </location>
</feature>
<protein>
    <submittedName>
        <fullName evidence="2">Uncharacterized protein</fullName>
    </submittedName>
</protein>
<reference evidence="2 3" key="2">
    <citation type="submission" date="2018-06" db="EMBL/GenBank/DDBJ databases">
        <title>Metagenomic assembly of (sub)arctic Cyanobacteria and their associated microbiome from non-axenic cultures.</title>
        <authorList>
            <person name="Baurain D."/>
        </authorList>
    </citation>
    <scope>NUCLEOTIDE SEQUENCE [LARGE SCALE GENOMIC DNA]</scope>
    <source>
        <strain evidence="2">ULC066bin1</strain>
    </source>
</reference>
<reference evidence="2 3" key="1">
    <citation type="submission" date="2018-04" db="EMBL/GenBank/DDBJ databases">
        <authorList>
            <person name="Go L.Y."/>
            <person name="Mitchell J.A."/>
        </authorList>
    </citation>
    <scope>NUCLEOTIDE SEQUENCE [LARGE SCALE GENOMIC DNA]</scope>
    <source>
        <strain evidence="2">ULC066bin1</strain>
    </source>
</reference>
<evidence type="ECO:0000313" key="2">
    <source>
        <dbReference type="EMBL" id="PZO37776.1"/>
    </source>
</evidence>
<keyword evidence="1" id="KW-0472">Membrane</keyword>
<feature type="transmembrane region" description="Helical" evidence="1">
    <location>
        <begin position="35"/>
        <end position="62"/>
    </location>
</feature>
<dbReference type="AlphaFoldDB" id="A0A2W4VZQ8"/>
<name>A0A2W4VZQ8_9CYAN</name>
<sequence length="77" mass="8637">MDSILSGRLNDWLLLVAAIVVSMIVFASLEKIAKIFLVPFAIVVIALIVAKVAFGFTPYYLWHESIHIIRRFASGFL</sequence>
<keyword evidence="1" id="KW-1133">Transmembrane helix</keyword>
<organism evidence="2 3">
    <name type="scientific">Pseudanabaena frigida</name>
    <dbReference type="NCBI Taxonomy" id="945775"/>
    <lineage>
        <taxon>Bacteria</taxon>
        <taxon>Bacillati</taxon>
        <taxon>Cyanobacteriota</taxon>
        <taxon>Cyanophyceae</taxon>
        <taxon>Pseudanabaenales</taxon>
        <taxon>Pseudanabaenaceae</taxon>
        <taxon>Pseudanabaena</taxon>
    </lineage>
</organism>
<accession>A0A2W4VZQ8</accession>
<comment type="caution">
    <text evidence="2">The sequence shown here is derived from an EMBL/GenBank/DDBJ whole genome shotgun (WGS) entry which is preliminary data.</text>
</comment>
<dbReference type="EMBL" id="QBML01000028">
    <property type="protein sequence ID" value="PZO37776.1"/>
    <property type="molecule type" value="Genomic_DNA"/>
</dbReference>
<gene>
    <name evidence="2" type="ORF">DCF19_18095</name>
</gene>
<proteinExistence type="predicted"/>
<keyword evidence="1" id="KW-0812">Transmembrane</keyword>